<dbReference type="Pfam" id="PF03372">
    <property type="entry name" value="Exo_endo_phos"/>
    <property type="match status" value="1"/>
</dbReference>
<dbReference type="InterPro" id="IPR008906">
    <property type="entry name" value="HATC_C_dom"/>
</dbReference>
<reference evidence="9 10" key="1">
    <citation type="journal article" date="2020" name="ISME J.">
        <title>Uncovering the hidden diversity of litter-decomposition mechanisms in mushroom-forming fungi.</title>
        <authorList>
            <person name="Floudas D."/>
            <person name="Bentzer J."/>
            <person name="Ahren D."/>
            <person name="Johansson T."/>
            <person name="Persson P."/>
            <person name="Tunlid A."/>
        </authorList>
    </citation>
    <scope>NUCLEOTIDE SEQUENCE [LARGE SCALE GENOMIC DNA]</scope>
    <source>
        <strain evidence="9 10">CBS 406.79</strain>
    </source>
</reference>
<keyword evidence="4" id="KW-0862">Zinc</keyword>
<dbReference type="CDD" id="cd01650">
    <property type="entry name" value="RT_nLTR_like"/>
    <property type="match status" value="1"/>
</dbReference>
<evidence type="ECO:0000256" key="5">
    <source>
        <dbReference type="ARBA" id="ARBA00023242"/>
    </source>
</evidence>
<dbReference type="PANTHER" id="PTHR46481">
    <property type="entry name" value="ZINC FINGER BED DOMAIN-CONTAINING PROTEIN 4"/>
    <property type="match status" value="1"/>
</dbReference>
<dbReference type="Gene3D" id="3.30.420.10">
    <property type="entry name" value="Ribonuclease H-like superfamily/Ribonuclease H"/>
    <property type="match status" value="1"/>
</dbReference>
<dbReference type="GO" id="GO:0008270">
    <property type="term" value="F:zinc ion binding"/>
    <property type="evidence" value="ECO:0007669"/>
    <property type="project" value="UniProtKB-KW"/>
</dbReference>
<evidence type="ECO:0000256" key="6">
    <source>
        <dbReference type="SAM" id="MobiDB-lite"/>
    </source>
</evidence>
<evidence type="ECO:0000259" key="7">
    <source>
        <dbReference type="PROSITE" id="PS50878"/>
    </source>
</evidence>
<keyword evidence="5" id="KW-0539">Nucleus</keyword>
<dbReference type="Proteomes" id="UP000518752">
    <property type="component" value="Unassembled WGS sequence"/>
</dbReference>
<feature type="compositionally biased region" description="Pro residues" evidence="6">
    <location>
        <begin position="150"/>
        <end position="159"/>
    </location>
</feature>
<feature type="compositionally biased region" description="Polar residues" evidence="6">
    <location>
        <begin position="2290"/>
        <end position="2303"/>
    </location>
</feature>
<organism evidence="9 10">
    <name type="scientific">Collybiopsis confluens</name>
    <dbReference type="NCBI Taxonomy" id="2823264"/>
    <lineage>
        <taxon>Eukaryota</taxon>
        <taxon>Fungi</taxon>
        <taxon>Dikarya</taxon>
        <taxon>Basidiomycota</taxon>
        <taxon>Agaricomycotina</taxon>
        <taxon>Agaricomycetes</taxon>
        <taxon>Agaricomycetidae</taxon>
        <taxon>Agaricales</taxon>
        <taxon>Marasmiineae</taxon>
        <taxon>Omphalotaceae</taxon>
        <taxon>Collybiopsis</taxon>
    </lineage>
</organism>
<dbReference type="GO" id="GO:0046983">
    <property type="term" value="F:protein dimerization activity"/>
    <property type="evidence" value="ECO:0007669"/>
    <property type="project" value="InterPro"/>
</dbReference>
<dbReference type="PROSITE" id="PS50879">
    <property type="entry name" value="RNASE_H_1"/>
    <property type="match status" value="1"/>
</dbReference>
<evidence type="ECO:0000256" key="1">
    <source>
        <dbReference type="ARBA" id="ARBA00004123"/>
    </source>
</evidence>
<keyword evidence="2" id="KW-0479">Metal-binding</keyword>
<feature type="compositionally biased region" description="Low complexity" evidence="6">
    <location>
        <begin position="100"/>
        <end position="118"/>
    </location>
</feature>
<feature type="region of interest" description="Disordered" evidence="6">
    <location>
        <begin position="1407"/>
        <end position="1538"/>
    </location>
</feature>
<protein>
    <submittedName>
        <fullName evidence="9">Uncharacterized protein</fullName>
    </submittedName>
</protein>
<feature type="compositionally biased region" description="Polar residues" evidence="6">
    <location>
        <begin position="126"/>
        <end position="136"/>
    </location>
</feature>
<evidence type="ECO:0000256" key="4">
    <source>
        <dbReference type="ARBA" id="ARBA00022833"/>
    </source>
</evidence>
<dbReference type="EMBL" id="JAACJN010000058">
    <property type="protein sequence ID" value="KAF5381448.1"/>
    <property type="molecule type" value="Genomic_DNA"/>
</dbReference>
<evidence type="ECO:0000256" key="3">
    <source>
        <dbReference type="ARBA" id="ARBA00022771"/>
    </source>
</evidence>
<feature type="domain" description="Reverse transcriptase" evidence="7">
    <location>
        <begin position="922"/>
        <end position="1180"/>
    </location>
</feature>
<evidence type="ECO:0000259" key="8">
    <source>
        <dbReference type="PROSITE" id="PS50879"/>
    </source>
</evidence>
<dbReference type="InterPro" id="IPR036397">
    <property type="entry name" value="RNaseH_sf"/>
</dbReference>
<dbReference type="Gene3D" id="3.60.10.10">
    <property type="entry name" value="Endonuclease/exonuclease/phosphatase"/>
    <property type="match status" value="1"/>
</dbReference>
<dbReference type="InterPro" id="IPR052035">
    <property type="entry name" value="ZnF_BED_domain_contain"/>
</dbReference>
<feature type="region of interest" description="Disordered" evidence="6">
    <location>
        <begin position="2097"/>
        <end position="2119"/>
    </location>
</feature>
<feature type="region of interest" description="Disordered" evidence="6">
    <location>
        <begin position="91"/>
        <end position="170"/>
    </location>
</feature>
<dbReference type="Pfam" id="PF05699">
    <property type="entry name" value="Dimer_Tnp_hAT"/>
    <property type="match status" value="1"/>
</dbReference>
<dbReference type="InterPro" id="IPR005135">
    <property type="entry name" value="Endo/exonuclease/phosphatase"/>
</dbReference>
<dbReference type="GO" id="GO:0003676">
    <property type="term" value="F:nucleic acid binding"/>
    <property type="evidence" value="ECO:0007669"/>
    <property type="project" value="InterPro"/>
</dbReference>
<feature type="domain" description="RNase H type-1" evidence="8">
    <location>
        <begin position="579"/>
        <end position="721"/>
    </location>
</feature>
<dbReference type="InterPro" id="IPR036691">
    <property type="entry name" value="Endo/exonu/phosph_ase_sf"/>
</dbReference>
<feature type="compositionally biased region" description="Low complexity" evidence="6">
    <location>
        <begin position="2107"/>
        <end position="2116"/>
    </location>
</feature>
<dbReference type="OrthoDB" id="3243659at2759"/>
<dbReference type="PROSITE" id="PS50878">
    <property type="entry name" value="RT_POL"/>
    <property type="match status" value="1"/>
</dbReference>
<dbReference type="Pfam" id="PF00078">
    <property type="entry name" value="RVT_1"/>
    <property type="match status" value="1"/>
</dbReference>
<dbReference type="GO" id="GO:0005634">
    <property type="term" value="C:nucleus"/>
    <property type="evidence" value="ECO:0007669"/>
    <property type="project" value="UniProtKB-SubCell"/>
</dbReference>
<keyword evidence="10" id="KW-1185">Reference proteome</keyword>
<evidence type="ECO:0000313" key="9">
    <source>
        <dbReference type="EMBL" id="KAF5381448.1"/>
    </source>
</evidence>
<evidence type="ECO:0000313" key="10">
    <source>
        <dbReference type="Proteomes" id="UP000518752"/>
    </source>
</evidence>
<gene>
    <name evidence="9" type="ORF">D9757_009021</name>
</gene>
<feature type="compositionally biased region" description="Basic and acidic residues" evidence="6">
    <location>
        <begin position="1463"/>
        <end position="1472"/>
    </location>
</feature>
<dbReference type="SUPFAM" id="SSF53098">
    <property type="entry name" value="Ribonuclease H-like"/>
    <property type="match status" value="2"/>
</dbReference>
<dbReference type="InterPro" id="IPR002156">
    <property type="entry name" value="RNaseH_domain"/>
</dbReference>
<dbReference type="SUPFAM" id="SSF56219">
    <property type="entry name" value="DNase I-like"/>
    <property type="match status" value="1"/>
</dbReference>
<proteinExistence type="predicted"/>
<dbReference type="InterPro" id="IPR000477">
    <property type="entry name" value="RT_dom"/>
</dbReference>
<name>A0A8H5HDP8_9AGAR</name>
<dbReference type="PANTHER" id="PTHR46481:SF10">
    <property type="entry name" value="ZINC FINGER BED DOMAIN-CONTAINING PROTEIN 39"/>
    <property type="match status" value="1"/>
</dbReference>
<keyword evidence="3" id="KW-0863">Zinc-finger</keyword>
<sequence>MAKDLAESKASKRQLTDLRAFAVSEIADVEKRVVSKFRQSQPPVDLNATVKSQLGPIIDEARQVKTRVGDMESQLQVALAENKALRARLSTMGADNSGNRQSRSRSQSRSSSHCYRSRSPCRDRSMSPSVYHHTTTMPPPPERFRRQLVPVPPPPPPPQAYKRGGEPDEGARLRQRMHSSFNGPAAQISVGPFPSNITATPIGSVRTCKGIYRMEFSSREAANDFWGEREAKGFLETGERHARSDTRSSLEMDRERSSTCCDGQYKQCDIKILSWNVHGDLCIKMLDPEFRGILAKYDVILMQETHLSTEDEQALVKLKGYVFLVQSRRMAEAWEKQHGGVCAFVRKEILVSKSLMLSPDILVLDLGRLWIINAYILPEGSRFSHFTEVAPEEKLLETVRLCGLVDSTKKVMIATDANARTASEIARLDHPQRLSKDLIKNARGNRLLSLCKESNLVIINGTNLEMSQEGSFTSHQHNGNAVVDYFIVSASILMAVRKMTVENIELDPDQRWSDHSQVHLVLSGSAIIKTTIQKEQNIPLSIPESVIDKEADLRYKETLDSAQPPKERLEQFYGPTYYTSKPLSVYTDGACSNNGKKDAVAGAGVCYGIRSPRNLSLRVPGPGQITNNRAEVYAVLQVLIRESPELPLLVYTDSQYVIKECCYWAARHLTTGWNIPNGDLLRDVCYLLKLRPASTRFIWVKGHNGVAQNEVADELAKTGMQKEEINDHCPITDPPWTVALTQNSVDVKETVKVSTDLPEHSEIKQTNEKERVHTKVNKHRGRSRVACIQEYNSEKLRKCKTNAQFWMLYKNWLDPKARDFELSLQQLHAEFKARMNDSLVPSVQLNHQHLSYVKHLNAMLSEDNIDETEEGFFSRAIEEDDVAEAKEHIWEKNLDSAKGSDQVDFKEILNIPNDKIADFLNWCIRHKKAPSRWLIAVIIGILKHGKNANDPKGYRLIVLECCFAKLLAYIIDRRIRAYAETKNLLPWSQNGFRPGLRTTNNPFILKTLIDKARAQKKPLYIAFMDWTNAFPSTDRPTMWTKLFSMGVKGPMIDRLRMLYTKMSYVVKVMGSHSDPFESGIGVITGNPSSPMLFDLSVSDMKVAPKPGDIKLDGVCVNHVSHADDTGLAATKVQSMQGHIGKFGDYSAKMGFECSIPKSVVMVCNGDPEPEFVFMLHGGPLKKVTETKYIGVYHQSGRGSRYRNHYEAFAEKAKKAAGAILHARTFVGKDMPLWDLRMLYAGRVEPYLSNGAELIPDNVASHRKLLEDVQHYCLRRMLSIQNRSSLEILFTETGIIPIKYRRIILLLKNMKYLVGLSHECLAWKALKEAFTLTEEGYNSLFMETMQVLESLPSPVIWNVPQFEKLNGAYFDALVEKVEKSMHDSIQQALMSSPRTSDSLKGRLEYDAAALPMSHRPTRARIPTHKITSADNVGDILPSHKQSRDRALRTAQQNDQNIQNIQSRTVEEHDENIQRKIPTVSQPVPRPTPSSSKSPDTGNKNSEPGADAEKEPQKKRTRSNSRDIVVINSEDNSEDELSQVDKEAVQKLSVRERRRDVDEFFTEPRKVDGKTKRKCPRCSRNGTEKLIVNEVTTLRRHLESHHAPAYRQWCQKNEFTSMLPKAILARKAAAKDTAEKIKQSTLDPHTEKRPEVKRVVAYSDALFREAAVEWLVSTDQPIDAFEHPSFRNLIDVSSQATSGVEIPNRKATRAYIIMRFKKNLADIQKRLNIDTVKGLVSSTCDAWTASNGDAYFAVTGHWIEESSPGVWVQQSALLGFTQMNSAHDGIGWVTCDNATNNDTIGMKPWNPKQRRIRCLAHVINIATQAVIKTYSSSKHYNPALPDEHEPNTATVDDDGEKVVRDEVGIARAVAVKGRSSPKRKQLLKDIQIRASASPLQLLIDMPIRWSSTYLMLHRADILKLYMNTFIYEMGMAEPNLQKRRKIDSLQLQDDEWIRLGYFITLLTYADNAQQAFSAEKEPSLYIGIPALEALHRAWSTRSMRSKYSPFRTALEAGVSKVEEYYEKITDNQAYIISMLLHPEEKTQHFKKHWDDDLQKQVREVAEKIFEERYKQMYGSDSEGNYAVPRQTSKRKRDMLLRQLSEDEDDEDSGSSQPQSDPSKPWMNEFNKYLNEVEVILDNMSLVSWWGINASRYPVWASLACDYLAIMASSVSSERAFSSAGITVTKRRNRLKGDIVEALQFLKCWYKQDLLFREPPPSSTVELSIMESEVGDMVDALMDSGNHATSPASETPRSWDELIIEGSNEEDPDIFELCRFDVQENLDRTPGAGSGFTKVTGSCTEPNRGNTGELAAILPTP</sequence>
<dbReference type="InterPro" id="IPR012337">
    <property type="entry name" value="RNaseH-like_sf"/>
</dbReference>
<dbReference type="Pfam" id="PF00075">
    <property type="entry name" value="RNase_H"/>
    <property type="match status" value="1"/>
</dbReference>
<comment type="caution">
    <text evidence="9">The sequence shown here is derived from an EMBL/GenBank/DDBJ whole genome shotgun (WGS) entry which is preliminary data.</text>
</comment>
<dbReference type="GO" id="GO:0004523">
    <property type="term" value="F:RNA-DNA hybrid ribonuclease activity"/>
    <property type="evidence" value="ECO:0007669"/>
    <property type="project" value="InterPro"/>
</dbReference>
<feature type="compositionally biased region" description="Low complexity" evidence="6">
    <location>
        <begin position="1450"/>
        <end position="1460"/>
    </location>
</feature>
<feature type="region of interest" description="Disordered" evidence="6">
    <location>
        <begin position="2282"/>
        <end position="2304"/>
    </location>
</feature>
<feature type="compositionally biased region" description="Polar residues" evidence="6">
    <location>
        <begin position="1487"/>
        <end position="1500"/>
    </location>
</feature>
<evidence type="ECO:0000256" key="2">
    <source>
        <dbReference type="ARBA" id="ARBA00022723"/>
    </source>
</evidence>
<comment type="subcellular location">
    <subcellularLocation>
        <location evidence="1">Nucleus</location>
    </subcellularLocation>
</comment>
<dbReference type="CDD" id="cd09280">
    <property type="entry name" value="RNase_HI_eukaryote_like"/>
    <property type="match status" value="1"/>
</dbReference>
<accession>A0A8H5HDP8</accession>